<dbReference type="GO" id="GO:0016747">
    <property type="term" value="F:acyltransferase activity, transferring groups other than amino-acyl groups"/>
    <property type="evidence" value="ECO:0007669"/>
    <property type="project" value="InterPro"/>
</dbReference>
<feature type="transmembrane region" description="Helical" evidence="1">
    <location>
        <begin position="592"/>
        <end position="617"/>
    </location>
</feature>
<dbReference type="InterPro" id="IPR052728">
    <property type="entry name" value="O2_lipid_transport_reg"/>
</dbReference>
<protein>
    <recommendedName>
        <fullName evidence="2">Nose resistant-to-fluoxetine protein N-terminal domain-containing protein</fullName>
    </recommendedName>
</protein>
<gene>
    <name evidence="3" type="ORF">PVAND_011929</name>
</gene>
<keyword evidence="1" id="KW-1133">Transmembrane helix</keyword>
<feature type="transmembrane region" description="Helical" evidence="1">
    <location>
        <begin position="386"/>
        <end position="407"/>
    </location>
</feature>
<feature type="transmembrane region" description="Helical" evidence="1">
    <location>
        <begin position="557"/>
        <end position="580"/>
    </location>
</feature>
<keyword evidence="4" id="KW-1185">Reference proteome</keyword>
<accession>A0A9J6CKW8</accession>
<feature type="transmembrane region" description="Helical" evidence="1">
    <location>
        <begin position="188"/>
        <end position="208"/>
    </location>
</feature>
<dbReference type="InterPro" id="IPR002656">
    <property type="entry name" value="Acyl_transf_3_dom"/>
</dbReference>
<keyword evidence="1" id="KW-0812">Transmembrane</keyword>
<feature type="domain" description="Nose resistant-to-fluoxetine protein N-terminal" evidence="2">
    <location>
        <begin position="45"/>
        <end position="177"/>
    </location>
</feature>
<feature type="transmembrane region" description="Helical" evidence="1">
    <location>
        <begin position="453"/>
        <end position="474"/>
    </location>
</feature>
<feature type="transmembrane region" description="Helical" evidence="1">
    <location>
        <begin position="287"/>
        <end position="305"/>
    </location>
</feature>
<keyword evidence="1" id="KW-0472">Membrane</keyword>
<comment type="caution">
    <text evidence="3">The sequence shown here is derived from an EMBL/GenBank/DDBJ whole genome shotgun (WGS) entry which is preliminary data.</text>
</comment>
<sequence length="646" mass="75415">MAKVNLILIIGTITLLSLIVRVNCIINFSEKVKVLNNLVSGNDLSQVCNYDLQNFLKNVDKNSSIVHKMLEAWSTFKLDYKYGNSYDFGNFKECMKIVGSKYCTIQYYYQDKKITPVKPDISVINFGWKHLSTRFGGAICLPDSCSSDDIKIIMKNYFDKSGLLKADDYNQNKYCKTSRTRNEIDYKLILFFFIVFFLITIVVISTILSKKFSYKIFQCFSLENNLKSFLNISNVERQISSIDGLKGISIILVFVLHYMGCVFGFPFKDGKQVAFLIESRFLQVINFAGMTTENFFILSGLIVVQSIGKVKKQKTNVSKLMPMFQLYIRFFFPVLFLLLTHMLTSSYFFNNTPFYNISTQECKKYWWTTLLHLQVYFNPGEICLLYSWYLTVTFHIILFLPIIFMITKNVPRKYVFLVYSLLMVLTIISRFVAFNNINLSIEIPELYNIKSDFFKYVFYPSHTRATSFFAGMLLGDLIKNNTIQSMVSKQFLKCLLLILFISMMLYNLSFVLQSETFKLGKYNLIISSTWYIVCFSIIILLSHLYDGPLKRFLSKQIWIYISKLSLCIYLMGTHMQFLLVSLKNEPLEVNNFYIFIKGISVDFVLMIIPIFFLHFFVEVPFSQFGKLMTKKLCRNASRTEEKMKEN</sequence>
<name>A0A9J6CKW8_POLVA</name>
<feature type="transmembrane region" description="Helical" evidence="1">
    <location>
        <begin position="494"/>
        <end position="512"/>
    </location>
</feature>
<dbReference type="OrthoDB" id="118951at2759"/>
<dbReference type="SMART" id="SM00703">
    <property type="entry name" value="NRF"/>
    <property type="match status" value="1"/>
</dbReference>
<dbReference type="PANTHER" id="PTHR11161">
    <property type="entry name" value="O-ACYLTRANSFERASE"/>
    <property type="match status" value="1"/>
</dbReference>
<evidence type="ECO:0000256" key="1">
    <source>
        <dbReference type="SAM" id="Phobius"/>
    </source>
</evidence>
<evidence type="ECO:0000313" key="4">
    <source>
        <dbReference type="Proteomes" id="UP001107558"/>
    </source>
</evidence>
<organism evidence="3 4">
    <name type="scientific">Polypedilum vanderplanki</name>
    <name type="common">Sleeping chironomid midge</name>
    <dbReference type="NCBI Taxonomy" id="319348"/>
    <lineage>
        <taxon>Eukaryota</taxon>
        <taxon>Metazoa</taxon>
        <taxon>Ecdysozoa</taxon>
        <taxon>Arthropoda</taxon>
        <taxon>Hexapoda</taxon>
        <taxon>Insecta</taxon>
        <taxon>Pterygota</taxon>
        <taxon>Neoptera</taxon>
        <taxon>Endopterygota</taxon>
        <taxon>Diptera</taxon>
        <taxon>Nematocera</taxon>
        <taxon>Chironomoidea</taxon>
        <taxon>Chironomidae</taxon>
        <taxon>Chironominae</taxon>
        <taxon>Polypedilum</taxon>
        <taxon>Polypedilum</taxon>
    </lineage>
</organism>
<feature type="transmembrane region" description="Helical" evidence="1">
    <location>
        <begin position="326"/>
        <end position="349"/>
    </location>
</feature>
<dbReference type="InterPro" id="IPR006621">
    <property type="entry name" value="Nose-resist-to-fluoxetine_N"/>
</dbReference>
<dbReference type="Proteomes" id="UP001107558">
    <property type="component" value="Chromosome 1"/>
</dbReference>
<reference evidence="3" key="1">
    <citation type="submission" date="2021-03" db="EMBL/GenBank/DDBJ databases">
        <title>Chromosome level genome of the anhydrobiotic midge Polypedilum vanderplanki.</title>
        <authorList>
            <person name="Yoshida Y."/>
            <person name="Kikawada T."/>
            <person name="Gusev O."/>
        </authorList>
    </citation>
    <scope>NUCLEOTIDE SEQUENCE</scope>
    <source>
        <strain evidence="3">NIAS01</strain>
        <tissue evidence="3">Whole body or cell culture</tissue>
    </source>
</reference>
<feature type="transmembrane region" description="Helical" evidence="1">
    <location>
        <begin position="414"/>
        <end position="433"/>
    </location>
</feature>
<evidence type="ECO:0000313" key="3">
    <source>
        <dbReference type="EMBL" id="KAG5682584.1"/>
    </source>
</evidence>
<dbReference type="AlphaFoldDB" id="A0A9J6CKW8"/>
<feature type="transmembrane region" description="Helical" evidence="1">
    <location>
        <begin position="524"/>
        <end position="545"/>
    </location>
</feature>
<evidence type="ECO:0000259" key="2">
    <source>
        <dbReference type="SMART" id="SM00703"/>
    </source>
</evidence>
<dbReference type="Pfam" id="PF01757">
    <property type="entry name" value="Acyl_transf_3"/>
    <property type="match status" value="1"/>
</dbReference>
<proteinExistence type="predicted"/>
<dbReference type="EMBL" id="JADBJN010000001">
    <property type="protein sequence ID" value="KAG5682584.1"/>
    <property type="molecule type" value="Genomic_DNA"/>
</dbReference>
<feature type="transmembrane region" description="Helical" evidence="1">
    <location>
        <begin position="247"/>
        <end position="267"/>
    </location>
</feature>
<dbReference type="Pfam" id="PF20146">
    <property type="entry name" value="NRF"/>
    <property type="match status" value="1"/>
</dbReference>
<dbReference type="PANTHER" id="PTHR11161:SF12">
    <property type="entry name" value="ACYLTRANSFERASE 3 DOMAIN-CONTAINING PROTEIN-RELATED"/>
    <property type="match status" value="1"/>
</dbReference>